<gene>
    <name evidence="2" type="ORF">HY220_02685</name>
</gene>
<dbReference type="Pfam" id="PF15919">
    <property type="entry name" value="HicB_lk_antitox"/>
    <property type="match status" value="1"/>
</dbReference>
<reference evidence="2" key="1">
    <citation type="submission" date="2020-07" db="EMBL/GenBank/DDBJ databases">
        <title>Huge and variable diversity of episymbiotic CPR bacteria and DPANN archaea in groundwater ecosystems.</title>
        <authorList>
            <person name="He C.Y."/>
            <person name="Keren R."/>
            <person name="Whittaker M."/>
            <person name="Farag I.F."/>
            <person name="Doudna J."/>
            <person name="Cate J.H.D."/>
            <person name="Banfield J.F."/>
        </authorList>
    </citation>
    <scope>NUCLEOTIDE SEQUENCE</scope>
    <source>
        <strain evidence="2">NC_groundwater_972_Pr1_S-0.2um_49_27</strain>
    </source>
</reference>
<proteinExistence type="predicted"/>
<sequence length="84" mass="9792">MNKRFSQNQFKVVVEHDEDGYFVASVPALPGCSTQAKTMNELRERVRDAIRLSLEVTRINPLYRKRIKWFAYEPAFVGMEVVTI</sequence>
<dbReference type="Proteomes" id="UP000808388">
    <property type="component" value="Unassembled WGS sequence"/>
</dbReference>
<evidence type="ECO:0000313" key="2">
    <source>
        <dbReference type="EMBL" id="MBI3627627.1"/>
    </source>
</evidence>
<dbReference type="EMBL" id="JACQCQ010000009">
    <property type="protein sequence ID" value="MBI3627627.1"/>
    <property type="molecule type" value="Genomic_DNA"/>
</dbReference>
<feature type="domain" description="HicB-like antitoxin of toxin-antitoxin system" evidence="1">
    <location>
        <begin position="10"/>
        <end position="56"/>
    </location>
</feature>
<evidence type="ECO:0000259" key="1">
    <source>
        <dbReference type="Pfam" id="PF15919"/>
    </source>
</evidence>
<name>A0A9D6LRY1_9BACT</name>
<accession>A0A9D6LRY1</accession>
<protein>
    <submittedName>
        <fullName evidence="2">Type II toxin-antitoxin system HicB family antitoxin</fullName>
    </submittedName>
</protein>
<dbReference type="Gene3D" id="3.30.160.250">
    <property type="match status" value="1"/>
</dbReference>
<evidence type="ECO:0000313" key="3">
    <source>
        <dbReference type="Proteomes" id="UP000808388"/>
    </source>
</evidence>
<organism evidence="2 3">
    <name type="scientific">Candidatus Sungiibacteriota bacterium</name>
    <dbReference type="NCBI Taxonomy" id="2750080"/>
    <lineage>
        <taxon>Bacteria</taxon>
        <taxon>Candidatus Sungiibacteriota</taxon>
    </lineage>
</organism>
<dbReference type="SUPFAM" id="SSF143100">
    <property type="entry name" value="TTHA1013/TTHA0281-like"/>
    <property type="match status" value="1"/>
</dbReference>
<dbReference type="AlphaFoldDB" id="A0A9D6LRY1"/>
<dbReference type="InterPro" id="IPR051404">
    <property type="entry name" value="TA_system_antitoxin"/>
</dbReference>
<dbReference type="InterPro" id="IPR035069">
    <property type="entry name" value="TTHA1013/TTHA0281-like"/>
</dbReference>
<comment type="caution">
    <text evidence="2">The sequence shown here is derived from an EMBL/GenBank/DDBJ whole genome shotgun (WGS) entry which is preliminary data.</text>
</comment>
<dbReference type="PANTHER" id="PTHR34504">
    <property type="entry name" value="ANTITOXIN HICB"/>
    <property type="match status" value="1"/>
</dbReference>
<dbReference type="PANTHER" id="PTHR34504:SF2">
    <property type="entry name" value="UPF0150 PROTEIN SSL0259"/>
    <property type="match status" value="1"/>
</dbReference>
<dbReference type="InterPro" id="IPR031807">
    <property type="entry name" value="HicB-like"/>
</dbReference>